<evidence type="ECO:0000313" key="3">
    <source>
        <dbReference type="EMBL" id="CAB5160649.1"/>
    </source>
</evidence>
<dbReference type="InterPro" id="IPR036291">
    <property type="entry name" value="NAD(P)-bd_dom_sf"/>
</dbReference>
<feature type="domain" description="Gfo/Idh/MocA-like oxidoreductase N-terminal" evidence="2">
    <location>
        <begin position="10"/>
        <end position="107"/>
    </location>
</feature>
<sequence length="338" mass="37300">MNSIKPEIARIALVGCGPISNFHVDAVNGVGMRVTDVAASKNSVTVGSFASKFDIPNVWKDPEQLILEGSWDGLVLAAPTKAMLPLLTLAISRNLPVLVEKPVAMSSFALDSIQGNPQQVMVAYNRRFYPKIQELKQILQISKPALISVEIPEKLLPSSTGALNEIYSGVIQNSAHMFDIIRFLAGALEIVFVDSPGDRKRELGSLMVLRSEHGHLISLKMNYQASANFSITADIDTKRYSLLPLELLSIYDGMNVVEPTQEVPVRSYKPQLQSQLRSDPSEFKYKPGFLGQAQAFKELMLGEPSSYMAHLDDTRKALQIAEILINPLNQLPFPIKIN</sequence>
<reference evidence="3" key="1">
    <citation type="submission" date="2020-05" db="EMBL/GenBank/DDBJ databases">
        <authorList>
            <person name="Chiriac C."/>
            <person name="Salcher M."/>
            <person name="Ghai R."/>
            <person name="Kavagutti S V."/>
        </authorList>
    </citation>
    <scope>NUCLEOTIDE SEQUENCE</scope>
</reference>
<keyword evidence="1" id="KW-0560">Oxidoreductase</keyword>
<dbReference type="EMBL" id="CAFBRZ010000098">
    <property type="protein sequence ID" value="CAB5160649.1"/>
    <property type="molecule type" value="Genomic_DNA"/>
</dbReference>
<name>A0A6J7W8Y7_9ZZZZ</name>
<accession>A0A6J7W8Y7</accession>
<dbReference type="Pfam" id="PF01408">
    <property type="entry name" value="GFO_IDH_MocA"/>
    <property type="match status" value="1"/>
</dbReference>
<proteinExistence type="predicted"/>
<dbReference type="SUPFAM" id="SSF51735">
    <property type="entry name" value="NAD(P)-binding Rossmann-fold domains"/>
    <property type="match status" value="1"/>
</dbReference>
<organism evidence="3">
    <name type="scientific">freshwater metagenome</name>
    <dbReference type="NCBI Taxonomy" id="449393"/>
    <lineage>
        <taxon>unclassified sequences</taxon>
        <taxon>metagenomes</taxon>
        <taxon>ecological metagenomes</taxon>
    </lineage>
</organism>
<protein>
    <submittedName>
        <fullName evidence="3">Unannotated protein</fullName>
    </submittedName>
</protein>
<dbReference type="GO" id="GO:0000166">
    <property type="term" value="F:nucleotide binding"/>
    <property type="evidence" value="ECO:0007669"/>
    <property type="project" value="InterPro"/>
</dbReference>
<evidence type="ECO:0000256" key="1">
    <source>
        <dbReference type="ARBA" id="ARBA00023002"/>
    </source>
</evidence>
<dbReference type="Gene3D" id="3.30.360.10">
    <property type="entry name" value="Dihydrodipicolinate Reductase, domain 2"/>
    <property type="match status" value="1"/>
</dbReference>
<dbReference type="PANTHER" id="PTHR42840">
    <property type="entry name" value="NAD(P)-BINDING ROSSMANN-FOLD SUPERFAMILY PROTEIN-RELATED"/>
    <property type="match status" value="1"/>
</dbReference>
<gene>
    <name evidence="3" type="ORF">UFOPK4444_01270</name>
</gene>
<dbReference type="PANTHER" id="PTHR42840:SF3">
    <property type="entry name" value="BINDING ROSSMANN FOLD OXIDOREDUCTASE, PUTATIVE (AFU_ORTHOLOGUE AFUA_2G10240)-RELATED"/>
    <property type="match status" value="1"/>
</dbReference>
<dbReference type="Gene3D" id="3.40.50.720">
    <property type="entry name" value="NAD(P)-binding Rossmann-like Domain"/>
    <property type="match status" value="1"/>
</dbReference>
<dbReference type="InterPro" id="IPR000683">
    <property type="entry name" value="Gfo/Idh/MocA-like_OxRdtase_N"/>
</dbReference>
<dbReference type="AlphaFoldDB" id="A0A6J7W8Y7"/>
<evidence type="ECO:0000259" key="2">
    <source>
        <dbReference type="Pfam" id="PF01408"/>
    </source>
</evidence>
<dbReference type="GO" id="GO:0016491">
    <property type="term" value="F:oxidoreductase activity"/>
    <property type="evidence" value="ECO:0007669"/>
    <property type="project" value="UniProtKB-KW"/>
</dbReference>